<feature type="region of interest" description="Disordered" evidence="2">
    <location>
        <begin position="1"/>
        <end position="45"/>
    </location>
</feature>
<dbReference type="SMART" id="SM00141">
    <property type="entry name" value="PDGF"/>
    <property type="match status" value="1"/>
</dbReference>
<dbReference type="GO" id="GO:0008083">
    <property type="term" value="F:growth factor activity"/>
    <property type="evidence" value="ECO:0007669"/>
    <property type="project" value="UniProtKB-KW"/>
</dbReference>
<gene>
    <name evidence="4" type="ORF">HHI36_010886</name>
</gene>
<dbReference type="PROSITE" id="PS50278">
    <property type="entry name" value="PDGF_2"/>
    <property type="match status" value="1"/>
</dbReference>
<dbReference type="InterPro" id="IPR000072">
    <property type="entry name" value="PDGF/VEGF_dom"/>
</dbReference>
<keyword evidence="1" id="KW-0339">Growth factor</keyword>
<dbReference type="PANTHER" id="PTHR21719:SF1">
    <property type="entry name" value="FI06402P-RELATED"/>
    <property type="match status" value="1"/>
</dbReference>
<dbReference type="SUPFAM" id="SSF57501">
    <property type="entry name" value="Cystine-knot cytokines"/>
    <property type="match status" value="1"/>
</dbReference>
<dbReference type="InterPro" id="IPR029034">
    <property type="entry name" value="Cystine-knot_cytokine"/>
</dbReference>
<reference evidence="4 5" key="1">
    <citation type="journal article" date="2021" name="BMC Biol.">
        <title>Horizontally acquired antibacterial genes associated with adaptive radiation of ladybird beetles.</title>
        <authorList>
            <person name="Li H.S."/>
            <person name="Tang X.F."/>
            <person name="Huang Y.H."/>
            <person name="Xu Z.Y."/>
            <person name="Chen M.L."/>
            <person name="Du X.Y."/>
            <person name="Qiu B.Y."/>
            <person name="Chen P.T."/>
            <person name="Zhang W."/>
            <person name="Slipinski A."/>
            <person name="Escalona H.E."/>
            <person name="Waterhouse R.M."/>
            <person name="Zwick A."/>
            <person name="Pang H."/>
        </authorList>
    </citation>
    <scope>NUCLEOTIDE SEQUENCE [LARGE SCALE GENOMIC DNA]</scope>
    <source>
        <strain evidence="4">SYSU2018</strain>
    </source>
</reference>
<organism evidence="4 5">
    <name type="scientific">Cryptolaemus montrouzieri</name>
    <dbReference type="NCBI Taxonomy" id="559131"/>
    <lineage>
        <taxon>Eukaryota</taxon>
        <taxon>Metazoa</taxon>
        <taxon>Ecdysozoa</taxon>
        <taxon>Arthropoda</taxon>
        <taxon>Hexapoda</taxon>
        <taxon>Insecta</taxon>
        <taxon>Pterygota</taxon>
        <taxon>Neoptera</taxon>
        <taxon>Endopterygota</taxon>
        <taxon>Coleoptera</taxon>
        <taxon>Polyphaga</taxon>
        <taxon>Cucujiformia</taxon>
        <taxon>Coccinelloidea</taxon>
        <taxon>Coccinellidae</taxon>
        <taxon>Scymninae</taxon>
        <taxon>Scymnini</taxon>
        <taxon>Cryptolaemus</taxon>
    </lineage>
</organism>
<dbReference type="PANTHER" id="PTHR21719">
    <property type="entry name" value="FI06402P-RELATED"/>
    <property type="match status" value="1"/>
</dbReference>
<evidence type="ECO:0000313" key="4">
    <source>
        <dbReference type="EMBL" id="KAL3266725.1"/>
    </source>
</evidence>
<name>A0ABD2MK94_9CUCU</name>
<dbReference type="Pfam" id="PF00341">
    <property type="entry name" value="PDGF"/>
    <property type="match status" value="1"/>
</dbReference>
<feature type="domain" description="Platelet-derived growth factor (PDGF) family profile" evidence="3">
    <location>
        <begin position="86"/>
        <end position="186"/>
    </location>
</feature>
<accession>A0ABD2MK94</accession>
<evidence type="ECO:0000256" key="1">
    <source>
        <dbReference type="RuleBase" id="RU003818"/>
    </source>
</evidence>
<protein>
    <recommendedName>
        <fullName evidence="3">Platelet-derived growth factor (PDGF) family profile domain-containing protein</fullName>
    </recommendedName>
</protein>
<dbReference type="AlphaFoldDB" id="A0ABD2MK94"/>
<evidence type="ECO:0000259" key="3">
    <source>
        <dbReference type="PROSITE" id="PS50278"/>
    </source>
</evidence>
<comment type="similarity">
    <text evidence="1">Belongs to the PDGF/VEGF growth factor family.</text>
</comment>
<feature type="compositionally biased region" description="Acidic residues" evidence="2">
    <location>
        <begin position="9"/>
        <end position="21"/>
    </location>
</feature>
<dbReference type="EMBL" id="JABFTP020000001">
    <property type="protein sequence ID" value="KAL3266725.1"/>
    <property type="molecule type" value="Genomic_DNA"/>
</dbReference>
<keyword evidence="5" id="KW-1185">Reference proteome</keyword>
<sequence>MGVRHEYADDNEYEDYDDDGVFSENSEWQAEEPTEKPTTPVPIRRPMSRISEMKWQMYGTREKVEENRKKELFTSSSGNDSSATLARVHFMRVTSEGTCKKPLPRVISVQSEHPDPSRSYTPHCTVLHRCAEDTGCCLQHNMRCGPKKQEEIHLYFYTKTLGTLQSKIEKLTFWNHTECTCVEKPKLNSINENSLIFKSGTESRSTTPQNLQRCTCPASFSPKQKYESQCTCNCEETNPDCVRLKNGLEYFSLADRKCVLERKCGVPICEFGAYLRPKGRCPRKQEKLDAFEHLNIN</sequence>
<dbReference type="Gene3D" id="2.10.90.10">
    <property type="entry name" value="Cystine-knot cytokines"/>
    <property type="match status" value="1"/>
</dbReference>
<proteinExistence type="inferred from homology"/>
<dbReference type="Proteomes" id="UP001516400">
    <property type="component" value="Unassembled WGS sequence"/>
</dbReference>
<evidence type="ECO:0000313" key="5">
    <source>
        <dbReference type="Proteomes" id="UP001516400"/>
    </source>
</evidence>
<evidence type="ECO:0000256" key="2">
    <source>
        <dbReference type="SAM" id="MobiDB-lite"/>
    </source>
</evidence>
<comment type="caution">
    <text evidence="4">The sequence shown here is derived from an EMBL/GenBank/DDBJ whole genome shotgun (WGS) entry which is preliminary data.</text>
</comment>